<dbReference type="GO" id="GO:0000214">
    <property type="term" value="C:tRNA-intron endonuclease complex"/>
    <property type="evidence" value="ECO:0007669"/>
    <property type="project" value="TreeGrafter"/>
</dbReference>
<name>A0AAV9I7W1_9RHOD</name>
<dbReference type="GO" id="GO:0000213">
    <property type="term" value="F:tRNA-intron lyase activity"/>
    <property type="evidence" value="ECO:0007669"/>
    <property type="project" value="UniProtKB-EC"/>
</dbReference>
<dbReference type="EMBL" id="JANCYU010000007">
    <property type="protein sequence ID" value="KAK4522665.1"/>
    <property type="molecule type" value="Genomic_DNA"/>
</dbReference>
<comment type="caution">
    <text evidence="5">The sequence shown here is derived from an EMBL/GenBank/DDBJ whole genome shotgun (WGS) entry which is preliminary data.</text>
</comment>
<evidence type="ECO:0000313" key="5">
    <source>
        <dbReference type="EMBL" id="KAK4522665.1"/>
    </source>
</evidence>
<dbReference type="InterPro" id="IPR006677">
    <property type="entry name" value="tRNA_intron_Endonuc_cat-like"/>
</dbReference>
<sequence>MTSVDFYEEDVLLLRYRLWLLGQDYKGTKNVLIQRLVSTKLRNQVPKETTGENAILGKKQSGEKTCVGRLLHNSVWITQREHMLELCSTLSGFGKGSLSRSVPVFGTDAPEASRGKAARQRAKVVKKRQSLETQDNLEGAPHSFLCTAAESLAVDISKLLCHPAVDNLLEEHLQLCLWEAFYASFIANQLRIFDKNNDALSEWTDPDYTYAYFCKLLPLFPYYLAVYYYYRQKGWSPHSGLKYGVDFVLYSYGSSDSHHHSPFCVLIRVHEQASGEKCLLEKSWISMQNRLRLVKQVAKQLLLVHVVKPMWLTDELLYSQWKSCLSLEISELLVERWTALNKRRKTDESTKA</sequence>
<dbReference type="Pfam" id="PF01974">
    <property type="entry name" value="tRNA_int_endo"/>
    <property type="match status" value="1"/>
</dbReference>
<feature type="domain" description="tRNA intron endonuclease catalytic" evidence="4">
    <location>
        <begin position="224"/>
        <end position="306"/>
    </location>
</feature>
<dbReference type="CDD" id="cd22363">
    <property type="entry name" value="tRNA-intron_lyase_C"/>
    <property type="match status" value="1"/>
</dbReference>
<dbReference type="InterPro" id="IPR011856">
    <property type="entry name" value="tRNA_endonuc-like_dom_sf"/>
</dbReference>
<dbReference type="PANTHER" id="PTHR21227:SF0">
    <property type="entry name" value="TRNA-SPLICING ENDONUCLEASE SUBUNIT SEN2"/>
    <property type="match status" value="1"/>
</dbReference>
<dbReference type="InterPro" id="IPR036167">
    <property type="entry name" value="tRNA_intron_Endo_cat-like_sf"/>
</dbReference>
<dbReference type="SUPFAM" id="SSF53032">
    <property type="entry name" value="tRNA-intron endonuclease catalytic domain-like"/>
    <property type="match status" value="1"/>
</dbReference>
<organism evidence="5 6">
    <name type="scientific">Galdieria yellowstonensis</name>
    <dbReference type="NCBI Taxonomy" id="3028027"/>
    <lineage>
        <taxon>Eukaryota</taxon>
        <taxon>Rhodophyta</taxon>
        <taxon>Bangiophyceae</taxon>
        <taxon>Galdieriales</taxon>
        <taxon>Galdieriaceae</taxon>
        <taxon>Galdieria</taxon>
    </lineage>
</organism>
<keyword evidence="6" id="KW-1185">Reference proteome</keyword>
<dbReference type="EC" id="4.6.1.16" evidence="2"/>
<protein>
    <recommendedName>
        <fullName evidence="2">tRNA-intron lyase</fullName>
        <ecNumber evidence="2">4.6.1.16</ecNumber>
    </recommendedName>
</protein>
<dbReference type="Gene3D" id="3.40.1350.10">
    <property type="match status" value="1"/>
</dbReference>
<comment type="similarity">
    <text evidence="1">Belongs to the tRNA-intron endonuclease family.</text>
</comment>
<dbReference type="GO" id="GO:0005737">
    <property type="term" value="C:cytoplasm"/>
    <property type="evidence" value="ECO:0007669"/>
    <property type="project" value="TreeGrafter"/>
</dbReference>
<comment type="catalytic activity">
    <reaction evidence="3">
        <text>pretRNA = a 3'-half-tRNA molecule with a 5'-OH end + a 5'-half-tRNA molecule with a 2',3'-cyclic phosphate end + an intron with a 2',3'-cyclic phosphate and a 5'-hydroxyl terminus.</text>
        <dbReference type="EC" id="4.6.1.16"/>
    </reaction>
</comment>
<gene>
    <name evidence="5" type="ORF">GAYE_PCTG14G0555</name>
</gene>
<reference evidence="5 6" key="1">
    <citation type="submission" date="2022-07" db="EMBL/GenBank/DDBJ databases">
        <title>Genome-wide signatures of adaptation to extreme environments.</title>
        <authorList>
            <person name="Cho C.H."/>
            <person name="Yoon H.S."/>
        </authorList>
    </citation>
    <scope>NUCLEOTIDE SEQUENCE [LARGE SCALE GENOMIC DNA]</scope>
    <source>
        <strain evidence="5 6">108.79 E11</strain>
    </source>
</reference>
<evidence type="ECO:0000259" key="4">
    <source>
        <dbReference type="Pfam" id="PF01974"/>
    </source>
</evidence>
<dbReference type="PANTHER" id="PTHR21227">
    <property type="entry name" value="TRNA-SPLICING ENDONUCLEASE SUBUNIT SEN2"/>
    <property type="match status" value="1"/>
</dbReference>
<dbReference type="Proteomes" id="UP001300502">
    <property type="component" value="Unassembled WGS sequence"/>
</dbReference>
<dbReference type="AlphaFoldDB" id="A0AAV9I7W1"/>
<evidence type="ECO:0000313" key="6">
    <source>
        <dbReference type="Proteomes" id="UP001300502"/>
    </source>
</evidence>
<evidence type="ECO:0000256" key="1">
    <source>
        <dbReference type="ARBA" id="ARBA00008078"/>
    </source>
</evidence>
<dbReference type="GO" id="GO:0000379">
    <property type="term" value="P:tRNA-type intron splice site recognition and cleavage"/>
    <property type="evidence" value="ECO:0007669"/>
    <property type="project" value="TreeGrafter"/>
</dbReference>
<accession>A0AAV9I7W1</accession>
<dbReference type="InterPro" id="IPR006676">
    <property type="entry name" value="tRNA_splic"/>
</dbReference>
<evidence type="ECO:0000256" key="3">
    <source>
        <dbReference type="ARBA" id="ARBA00034031"/>
    </source>
</evidence>
<evidence type="ECO:0000256" key="2">
    <source>
        <dbReference type="ARBA" id="ARBA00012573"/>
    </source>
</evidence>
<proteinExistence type="inferred from homology"/>
<dbReference type="GO" id="GO:0003676">
    <property type="term" value="F:nucleic acid binding"/>
    <property type="evidence" value="ECO:0007669"/>
    <property type="project" value="InterPro"/>
</dbReference>